<dbReference type="PANTHER" id="PTHR32438">
    <property type="entry name" value="4-ALPHA-GLUCANOTRANSFERASE DPE1, CHLOROPLASTIC/AMYLOPLASTIC"/>
    <property type="match status" value="1"/>
</dbReference>
<evidence type="ECO:0000256" key="7">
    <source>
        <dbReference type="ARBA" id="ARBA00023277"/>
    </source>
</evidence>
<dbReference type="CDD" id="cd11336">
    <property type="entry name" value="AmyAc_MTSase"/>
    <property type="match status" value="1"/>
</dbReference>
<dbReference type="InterPro" id="IPR012767">
    <property type="entry name" value="Trehalose_TreY"/>
</dbReference>
<dbReference type="InterPro" id="IPR017853">
    <property type="entry name" value="GH"/>
</dbReference>
<evidence type="ECO:0000256" key="2">
    <source>
        <dbReference type="ARBA" id="ARBA00005684"/>
    </source>
</evidence>
<dbReference type="OrthoDB" id="9811841at2"/>
<organism evidence="12 13">
    <name type="scientific">Parapedobacter composti</name>
    <dbReference type="NCBI Taxonomy" id="623281"/>
    <lineage>
        <taxon>Bacteria</taxon>
        <taxon>Pseudomonadati</taxon>
        <taxon>Bacteroidota</taxon>
        <taxon>Sphingobacteriia</taxon>
        <taxon>Sphingobacteriales</taxon>
        <taxon>Sphingobacteriaceae</taxon>
        <taxon>Parapedobacter</taxon>
    </lineage>
</organism>
<keyword evidence="5 10" id="KW-0328">Glycosyltransferase</keyword>
<evidence type="ECO:0000256" key="1">
    <source>
        <dbReference type="ARBA" id="ARBA00000439"/>
    </source>
</evidence>
<dbReference type="InterPro" id="IPR013797">
    <property type="entry name" value="Maltooligo_trehalose_synth_4"/>
</dbReference>
<dbReference type="InterPro" id="IPR003385">
    <property type="entry name" value="Glyco_hydro_77"/>
</dbReference>
<evidence type="ECO:0000256" key="4">
    <source>
        <dbReference type="ARBA" id="ARBA00020295"/>
    </source>
</evidence>
<comment type="similarity">
    <text evidence="2 10">Belongs to the disproportionating enzyme family.</text>
</comment>
<dbReference type="Pfam" id="PF02446">
    <property type="entry name" value="Glyco_hydro_77"/>
    <property type="match status" value="1"/>
</dbReference>
<evidence type="ECO:0000256" key="8">
    <source>
        <dbReference type="ARBA" id="ARBA00031423"/>
    </source>
</evidence>
<protein>
    <recommendedName>
        <fullName evidence="4 10">4-alpha-glucanotransferase</fullName>
        <ecNumber evidence="3 10">2.4.1.25</ecNumber>
    </recommendedName>
    <alternativeName>
        <fullName evidence="8 10">Amylomaltase</fullName>
    </alternativeName>
    <alternativeName>
        <fullName evidence="9 10">Disproportionating enzyme</fullName>
    </alternativeName>
</protein>
<sequence>MKNAPTTTYRIQFHKQFTFADLERQIPYLIRLGIDAIYASPVFKAVPGSMHGYDQTDPLQINPELGTLGELKRVAQKLSAAGIGWIQDIVPNHMALHPDNRWLWDVLEKGPDSQFRHFFDMHYAASDYFGERPMLPVLDAPLEEAINDDGVTVGKVNDRYVLEFAGQSWPINAAGLALIHRQPSVTPARLNADKALIHELVGLQYYEPCSWRETNSRINYRRFFTVNGLIATNVQDNRVFRRMHRFIAELVKSGIFTGLRIDHVDGLSDPTGYLLRLRKLVGENTYVIVEKILQHDESLPLGWPVQGTTGYEFLAMANGVLTDMRSERQFSRFYQRIVRQNSSMSAALWQAKHDQLYGSMSGELNNLAAFFCNSVLTDGAPEETIDESALKSAIALLVIHCPVYRWYGRTFPLTDTEADAVRETLQRAAVETPELRKELTVLERLLVPPTLTGSKRWVGHISEFYRRCMQLSGALMAKGLEDTLMYTYNRYIGANEVGSTPAAFGCSVEDFHRFMKYRQRHWPLSLNATATHDTKRGEDVRARLQVITAFPRLWDAAVKNWRKWNAPFKTRDMPDVNDEYFIYQTLWGTFPMPGQSLTPYRNRLEAYLVKALREAKRHTNWVNPNPAYEKAVIRFIRRMLRADAPFLKHFRALHASLLDGAIWNSLAQVVLKFTCPGVPDIYQGSEGWDLSFVDPDNRRPVDFETRHRWQEASLRTDQFKDVVGDLWRSRTDGQLKYFVMERLAQLRLSHRELFLSGIYEPLAVAGKYRKHILSFVRRLADDWLLVAVPRCIGQNIMDDAVNMEHIDWKDTRIPLPQGAPKRWRNIITDEECYITDDLLLSTRLRQFPMGVWVATETKRSTGRAAGVLLPLFSLPADFGMGDLGSGAYWFADFLQRAGQRYWLMLPHNPTDSGVAYSPYSARSAFAGNTLLISLEAFAEQGWLISGDLDKHRLPAALEVSYDSALAVKSFFFGIAFRNYLRQWEGMEDAGFKAFCERETQWLDDYAHYVVLKDIHQDQPWYTWPRPYRSRDKQAIEELSVSHGYEIQKVKWLQYQFYQQWSALKAHCQHLGIHLMGDLPFYVNHDAADVWAHPELFCLDGTGQLAGMAGVPPDYFNADGQSWGMPVYRWENHVKQGFAWWVQRIEKNLAMYDILRLDHFRAFYDYWEIPKGAKTAKEGRWKEGPGMALFNAVKAVMGNLPFVAEDLGDIHEGIYQFRDELGIPGMKVLQFAFGGDVGTNIHAPHHHSQNDVVFTGTHDNNTVAGWYGDDLTAEGKRQLQAYLGMRSLTPRRTSETLCRMAYASPASLAILPLQDVLKLGREARMNIPAKPDANWKWRLDARLLTSRVHRRLAEWVAVYGR</sequence>
<keyword evidence="13" id="KW-1185">Reference proteome</keyword>
<evidence type="ECO:0000313" key="12">
    <source>
        <dbReference type="EMBL" id="SFC35334.1"/>
    </source>
</evidence>
<feature type="domain" description="Glycosyl hydrolase family 13 catalytic" evidence="11">
    <location>
        <begin position="7"/>
        <end position="431"/>
    </location>
</feature>
<dbReference type="NCBIfam" id="NF011080">
    <property type="entry name" value="PRK14508.1-3"/>
    <property type="match status" value="1"/>
</dbReference>
<dbReference type="SMART" id="SM00642">
    <property type="entry name" value="Aamy"/>
    <property type="match status" value="1"/>
</dbReference>
<dbReference type="GO" id="GO:0005975">
    <property type="term" value="P:carbohydrate metabolic process"/>
    <property type="evidence" value="ECO:0007669"/>
    <property type="project" value="InterPro"/>
</dbReference>
<dbReference type="NCBIfam" id="TIGR00217">
    <property type="entry name" value="malQ"/>
    <property type="match status" value="1"/>
</dbReference>
<dbReference type="Proteomes" id="UP000199577">
    <property type="component" value="Unassembled WGS sequence"/>
</dbReference>
<dbReference type="PANTHER" id="PTHR32438:SF5">
    <property type="entry name" value="4-ALPHA-GLUCANOTRANSFERASE DPE1, CHLOROPLASTIC_AMYLOPLASTIC"/>
    <property type="match status" value="1"/>
</dbReference>
<reference evidence="12 13" key="1">
    <citation type="submission" date="2016-10" db="EMBL/GenBank/DDBJ databases">
        <authorList>
            <person name="de Groot N.N."/>
        </authorList>
    </citation>
    <scope>NUCLEOTIDE SEQUENCE [LARGE SCALE GENOMIC DNA]</scope>
    <source>
        <strain evidence="12 13">DSM 22900</strain>
    </source>
</reference>
<dbReference type="RefSeq" id="WP_090973629.1">
    <property type="nucleotide sequence ID" value="NZ_FOLL01000009.1"/>
</dbReference>
<gene>
    <name evidence="12" type="ORF">SAMN05421747_10954</name>
</gene>
<evidence type="ECO:0000256" key="5">
    <source>
        <dbReference type="ARBA" id="ARBA00022676"/>
    </source>
</evidence>
<evidence type="ECO:0000256" key="9">
    <source>
        <dbReference type="ARBA" id="ARBA00031501"/>
    </source>
</evidence>
<evidence type="ECO:0000256" key="3">
    <source>
        <dbReference type="ARBA" id="ARBA00012560"/>
    </source>
</evidence>
<name>A0A1I1IGB4_9SPHI</name>
<comment type="catalytic activity">
    <reaction evidence="1 10">
        <text>Transfers a segment of a (1-&gt;4)-alpha-D-glucan to a new position in an acceptor, which may be glucose or a (1-&gt;4)-alpha-D-glucan.</text>
        <dbReference type="EC" id="2.4.1.25"/>
    </reaction>
</comment>
<dbReference type="Gene3D" id="3.20.20.80">
    <property type="entry name" value="Glycosidases"/>
    <property type="match status" value="4"/>
</dbReference>
<evidence type="ECO:0000313" key="13">
    <source>
        <dbReference type="Proteomes" id="UP000199577"/>
    </source>
</evidence>
<dbReference type="GO" id="GO:0004134">
    <property type="term" value="F:4-alpha-glucanotransferase activity"/>
    <property type="evidence" value="ECO:0007669"/>
    <property type="project" value="UniProtKB-EC"/>
</dbReference>
<keyword evidence="6 10" id="KW-0808">Transferase</keyword>
<dbReference type="STRING" id="623281.SAMN05421747_10954"/>
<proteinExistence type="inferred from homology"/>
<dbReference type="EMBL" id="FOLL01000009">
    <property type="protein sequence ID" value="SFC35334.1"/>
    <property type="molecule type" value="Genomic_DNA"/>
</dbReference>
<dbReference type="Gene3D" id="3.30.1590.10">
    <property type="entry name" value="Maltooligosyl trehalose synthase, domain 2"/>
    <property type="match status" value="1"/>
</dbReference>
<dbReference type="SUPFAM" id="SSF51445">
    <property type="entry name" value="(Trans)glycosidases"/>
    <property type="match status" value="2"/>
</dbReference>
<evidence type="ECO:0000256" key="10">
    <source>
        <dbReference type="RuleBase" id="RU361207"/>
    </source>
</evidence>
<evidence type="ECO:0000259" key="11">
    <source>
        <dbReference type="SMART" id="SM00642"/>
    </source>
</evidence>
<keyword evidence="7 10" id="KW-0119">Carbohydrate metabolism</keyword>
<dbReference type="InterPro" id="IPR006047">
    <property type="entry name" value="GH13_cat_dom"/>
</dbReference>
<dbReference type="Gene3D" id="1.10.10.470">
    <property type="entry name" value="Maltooligosyl trehalose synthase, domain 4"/>
    <property type="match status" value="1"/>
</dbReference>
<evidence type="ECO:0000256" key="6">
    <source>
        <dbReference type="ARBA" id="ARBA00022679"/>
    </source>
</evidence>
<dbReference type="NCBIfam" id="TIGR02401">
    <property type="entry name" value="trehalose_TreY"/>
    <property type="match status" value="1"/>
</dbReference>
<accession>A0A1I1IGB4</accession>
<dbReference type="EC" id="2.4.1.25" evidence="3 10"/>
<dbReference type="Pfam" id="PF00128">
    <property type="entry name" value="Alpha-amylase"/>
    <property type="match status" value="1"/>
</dbReference>